<accession>A0A9Q4EAN8</accession>
<evidence type="ECO:0000313" key="2">
    <source>
        <dbReference type="Proteomes" id="UP001078573"/>
    </source>
</evidence>
<proteinExistence type="predicted"/>
<evidence type="ECO:0000313" key="1">
    <source>
        <dbReference type="EMBL" id="MCY8458974.1"/>
    </source>
</evidence>
<dbReference type="AlphaFoldDB" id="A0A9Q4EAN8"/>
<dbReference type="InterPro" id="IPR045751">
    <property type="entry name" value="DUF6179"/>
</dbReference>
<protein>
    <submittedName>
        <fullName evidence="1">DUF6179 domain-containing protein</fullName>
    </submittedName>
</protein>
<dbReference type="Pfam" id="PF19677">
    <property type="entry name" value="DUF6179"/>
    <property type="match status" value="1"/>
</dbReference>
<comment type="caution">
    <text evidence="1">The sequence shown here is derived from an EMBL/GenBank/DDBJ whole genome shotgun (WGS) entry which is preliminary data.</text>
</comment>
<dbReference type="Proteomes" id="UP001078573">
    <property type="component" value="Unassembled WGS sequence"/>
</dbReference>
<organism evidence="1 2">
    <name type="scientific">Bacillus spizizenii</name>
    <name type="common">Bacillus subtilis subsp. spizizenii</name>
    <dbReference type="NCBI Taxonomy" id="96241"/>
    <lineage>
        <taxon>Bacteria</taxon>
        <taxon>Bacillati</taxon>
        <taxon>Bacillota</taxon>
        <taxon>Bacilli</taxon>
        <taxon>Bacillales</taxon>
        <taxon>Bacillaceae</taxon>
        <taxon>Bacillus</taxon>
    </lineage>
</organism>
<gene>
    <name evidence="1" type="ORF">MOC89_19205</name>
</gene>
<reference evidence="1" key="1">
    <citation type="submission" date="2022-02" db="EMBL/GenBank/DDBJ databases">
        <title>Crop Bioprotection Bacillus Genome Sequencing.</title>
        <authorList>
            <person name="Dunlap C."/>
        </authorList>
    </citation>
    <scope>NUCLEOTIDE SEQUENCE</scope>
    <source>
        <strain evidence="1">WR1O2A-53</strain>
    </source>
</reference>
<name>A0A9Q4EAN8_BACSC</name>
<dbReference type="EMBL" id="JALAPQ010000029">
    <property type="protein sequence ID" value="MCY8458974.1"/>
    <property type="molecule type" value="Genomic_DNA"/>
</dbReference>
<sequence>MFFKQYLERLLIETRFCHLYNHRDLMCVLTNFCRIYLFNYCIELFNIFELMINNAIFPLLSGASANQVRISEVQYDRLSRLLSDSYDEKIN</sequence>